<dbReference type="AlphaFoldDB" id="A0ABC8STK2"/>
<gene>
    <name evidence="1" type="ORF">ILEXP_LOCUS29308</name>
    <name evidence="2" type="ORF">ILEXP_LOCUS31971</name>
</gene>
<sequence>MRNPELEKLNNGGFWQLDEIYTENQLRLPWSGGEQSSQYGQPNTQSHEFFQPLECNSTFQTGYNPAGSTQIAAAANVQNVNGLIPGWML</sequence>
<accession>A0ABC8STK2</accession>
<dbReference type="Proteomes" id="UP001642360">
    <property type="component" value="Unassembled WGS sequence"/>
</dbReference>
<evidence type="ECO:0000313" key="1">
    <source>
        <dbReference type="EMBL" id="CAK9160537.1"/>
    </source>
</evidence>
<evidence type="ECO:0000313" key="3">
    <source>
        <dbReference type="Proteomes" id="UP001642360"/>
    </source>
</evidence>
<comment type="caution">
    <text evidence="1">The sequence shown here is derived from an EMBL/GenBank/DDBJ whole genome shotgun (WGS) entry which is preliminary data.</text>
</comment>
<protein>
    <submittedName>
        <fullName evidence="1">Uncharacterized protein</fullName>
    </submittedName>
</protein>
<dbReference type="EMBL" id="CAUOFW020003536">
    <property type="protein sequence ID" value="CAK9160537.1"/>
    <property type="molecule type" value="Genomic_DNA"/>
</dbReference>
<proteinExistence type="predicted"/>
<dbReference type="EMBL" id="CAUOFW020003947">
    <property type="protein sequence ID" value="CAK9163013.1"/>
    <property type="molecule type" value="Genomic_DNA"/>
</dbReference>
<reference evidence="1 3" key="1">
    <citation type="submission" date="2024-02" db="EMBL/GenBank/DDBJ databases">
        <authorList>
            <person name="Vignale AGUSTIN F."/>
            <person name="Sosa J E."/>
            <person name="Modenutti C."/>
        </authorList>
    </citation>
    <scope>NUCLEOTIDE SEQUENCE [LARGE SCALE GENOMIC DNA]</scope>
</reference>
<evidence type="ECO:0000313" key="2">
    <source>
        <dbReference type="EMBL" id="CAK9163013.1"/>
    </source>
</evidence>
<name>A0ABC8STK2_9AQUA</name>
<organism evidence="1 3">
    <name type="scientific">Ilex paraguariensis</name>
    <name type="common">yerba mate</name>
    <dbReference type="NCBI Taxonomy" id="185542"/>
    <lineage>
        <taxon>Eukaryota</taxon>
        <taxon>Viridiplantae</taxon>
        <taxon>Streptophyta</taxon>
        <taxon>Embryophyta</taxon>
        <taxon>Tracheophyta</taxon>
        <taxon>Spermatophyta</taxon>
        <taxon>Magnoliopsida</taxon>
        <taxon>eudicotyledons</taxon>
        <taxon>Gunneridae</taxon>
        <taxon>Pentapetalae</taxon>
        <taxon>asterids</taxon>
        <taxon>campanulids</taxon>
        <taxon>Aquifoliales</taxon>
        <taxon>Aquifoliaceae</taxon>
        <taxon>Ilex</taxon>
    </lineage>
</organism>
<keyword evidence="3" id="KW-1185">Reference proteome</keyword>